<evidence type="ECO:0000313" key="5">
    <source>
        <dbReference type="EMBL" id="TCK18986.1"/>
    </source>
</evidence>
<gene>
    <name evidence="5" type="ORF">DFR30_2276</name>
</gene>
<evidence type="ECO:0000259" key="4">
    <source>
        <dbReference type="PROSITE" id="PS51459"/>
    </source>
</evidence>
<keyword evidence="2" id="KW-0547">Nucleotide-binding</keyword>
<dbReference type="SUPFAM" id="SSF140931">
    <property type="entry name" value="Fic-like"/>
    <property type="match status" value="1"/>
</dbReference>
<dbReference type="Proteomes" id="UP000295707">
    <property type="component" value="Unassembled WGS sequence"/>
</dbReference>
<evidence type="ECO:0000256" key="1">
    <source>
        <dbReference type="PIRSR" id="PIRSR640198-1"/>
    </source>
</evidence>
<dbReference type="GO" id="GO:0005524">
    <property type="term" value="F:ATP binding"/>
    <property type="evidence" value="ECO:0007669"/>
    <property type="project" value="UniProtKB-KW"/>
</dbReference>
<dbReference type="EMBL" id="SMFX01000001">
    <property type="protein sequence ID" value="TCK18986.1"/>
    <property type="molecule type" value="Genomic_DNA"/>
</dbReference>
<keyword evidence="2" id="KW-0067">ATP-binding</keyword>
<keyword evidence="6" id="KW-1185">Reference proteome</keyword>
<dbReference type="AlphaFoldDB" id="A0A4V6NDC2"/>
<feature type="site" description="Important for autoinhibition of adenylyltransferase activity" evidence="3">
    <location>
        <position position="266"/>
    </location>
</feature>
<dbReference type="PANTHER" id="PTHR13504">
    <property type="entry name" value="FIDO DOMAIN-CONTAINING PROTEIN DDB_G0283145"/>
    <property type="match status" value="1"/>
</dbReference>
<dbReference type="Pfam" id="PF02661">
    <property type="entry name" value="Fic"/>
    <property type="match status" value="1"/>
</dbReference>
<sequence length="488" mass="55001">MKKTPPLAEIVFSSSDPAESKRISRQVKAGRLRKIAPRIYGASDEPPETLIRRNWLEIVAHYFPGATLSHRTAFRGLSLQGVQEAFVTTTRNRRIVLPGLTLRAIEGPGPDALDMALPMGLFLASVPRQLLENLQPSRARKTLAKSVGVVEVESFLERQLRIKGEAAVNALRDDARVVSKRLGLTREFTQLDQLIGALLRTRPAATLHTRAGLGRARGEPYDPDRLTRFELLVDALKRNPVEFRGESAQGWENSAFFDAYFSNYIEGTEFEVDQAAAVIFEGRIMQDRPKDSHDILGTYQVTSNRAAMQTTPESVEDLLQLIKRRHLALFAQRPEIRAGEFKTEINRAGDTVFVHPELVRGTLLRGFDLYQGLAPGFERAAYLMFLISEVHPMVDGNGRLSRLFMNAELVSSGQSRILIPTVYREDYLLNLRRLSRDDEPLPFISMMDRAHRFTSRIDFSDYAQAKAQLAACNAFKESYEGVLRMPED</sequence>
<accession>A0A4V6NDC2</accession>
<organism evidence="5 6">
    <name type="scientific">Thiogranum longum</name>
    <dbReference type="NCBI Taxonomy" id="1537524"/>
    <lineage>
        <taxon>Bacteria</taxon>
        <taxon>Pseudomonadati</taxon>
        <taxon>Pseudomonadota</taxon>
        <taxon>Gammaproteobacteria</taxon>
        <taxon>Chromatiales</taxon>
        <taxon>Ectothiorhodospiraceae</taxon>
        <taxon>Thiogranum</taxon>
    </lineage>
</organism>
<reference evidence="5 6" key="1">
    <citation type="submission" date="2019-03" db="EMBL/GenBank/DDBJ databases">
        <title>Genomic Encyclopedia of Type Strains, Phase IV (KMG-IV): sequencing the most valuable type-strain genomes for metagenomic binning, comparative biology and taxonomic classification.</title>
        <authorList>
            <person name="Goeker M."/>
        </authorList>
    </citation>
    <scope>NUCLEOTIDE SEQUENCE [LARGE SCALE GENOMIC DNA]</scope>
    <source>
        <strain evidence="5 6">DSM 19610</strain>
    </source>
</reference>
<dbReference type="InterPro" id="IPR003812">
    <property type="entry name" value="Fido"/>
</dbReference>
<evidence type="ECO:0000313" key="6">
    <source>
        <dbReference type="Proteomes" id="UP000295707"/>
    </source>
</evidence>
<name>A0A4V6NDC2_9GAMM</name>
<dbReference type="InterPro" id="IPR036597">
    <property type="entry name" value="Fido-like_dom_sf"/>
</dbReference>
<dbReference type="PANTHER" id="PTHR13504:SF38">
    <property type="entry name" value="FIDO DOMAIN-CONTAINING PROTEIN"/>
    <property type="match status" value="1"/>
</dbReference>
<feature type="binding site" evidence="2">
    <location>
        <begin position="395"/>
        <end position="402"/>
    </location>
    <ligand>
        <name>ATP</name>
        <dbReference type="ChEBI" id="CHEBI:30616"/>
    </ligand>
</feature>
<dbReference type="Gene3D" id="1.10.3290.10">
    <property type="entry name" value="Fido-like domain"/>
    <property type="match status" value="1"/>
</dbReference>
<feature type="active site" evidence="1">
    <location>
        <position position="391"/>
    </location>
</feature>
<comment type="caution">
    <text evidence="5">The sequence shown here is derived from an EMBL/GenBank/DDBJ whole genome shotgun (WGS) entry which is preliminary data.</text>
</comment>
<evidence type="ECO:0000256" key="3">
    <source>
        <dbReference type="PIRSR" id="PIRSR640198-3"/>
    </source>
</evidence>
<dbReference type="RefSeq" id="WP_132973262.1">
    <property type="nucleotide sequence ID" value="NZ_SMFX01000001.1"/>
</dbReference>
<dbReference type="PROSITE" id="PS51459">
    <property type="entry name" value="FIDO"/>
    <property type="match status" value="1"/>
</dbReference>
<dbReference type="InterPro" id="IPR040198">
    <property type="entry name" value="Fido_containing"/>
</dbReference>
<feature type="domain" description="Fido" evidence="4">
    <location>
        <begin position="317"/>
        <end position="449"/>
    </location>
</feature>
<protein>
    <submittedName>
        <fullName evidence="5">Fic/DOC family protein</fullName>
    </submittedName>
</protein>
<dbReference type="OrthoDB" id="9807853at2"/>
<evidence type="ECO:0000256" key="2">
    <source>
        <dbReference type="PIRSR" id="PIRSR640198-2"/>
    </source>
</evidence>
<proteinExistence type="predicted"/>